<evidence type="ECO:0000256" key="1">
    <source>
        <dbReference type="SAM" id="MobiDB-lite"/>
    </source>
</evidence>
<reference evidence="3" key="1">
    <citation type="submission" date="2017-04" db="EMBL/GenBank/DDBJ databases">
        <title>Population genomics of picophytoplankton unveils novel chromosome hypervariability.</title>
        <authorList>
            <consortium name="DOE Joint Genome Institute"/>
            <person name="Blanc-Mathieu R."/>
            <person name="Krasovec M."/>
            <person name="Hebrard M."/>
            <person name="Yau S."/>
            <person name="Desgranges E."/>
            <person name="Martin J."/>
            <person name="Schackwitz W."/>
            <person name="Kuo A."/>
            <person name="Salin G."/>
            <person name="Donnadieu C."/>
            <person name="Desdevises Y."/>
            <person name="Sanchez-Ferandin S."/>
            <person name="Moreau H."/>
            <person name="Rivals E."/>
            <person name="Grigoriev I.V."/>
            <person name="Grimsley N."/>
            <person name="Eyre-Walker A."/>
            <person name="Piganeau G."/>
        </authorList>
    </citation>
    <scope>NUCLEOTIDE SEQUENCE [LARGE SCALE GENOMIC DNA]</scope>
    <source>
        <strain evidence="3">RCC 1115</strain>
    </source>
</reference>
<proteinExistence type="predicted"/>
<dbReference type="GO" id="GO:0003676">
    <property type="term" value="F:nucleic acid binding"/>
    <property type="evidence" value="ECO:0007669"/>
    <property type="project" value="InterPro"/>
</dbReference>
<dbReference type="PANTHER" id="PTHR33877">
    <property type="entry name" value="SLL1193 PROTEIN"/>
    <property type="match status" value="1"/>
</dbReference>
<evidence type="ECO:0000313" key="3">
    <source>
        <dbReference type="EMBL" id="OUS42763.1"/>
    </source>
</evidence>
<protein>
    <recommendedName>
        <fullName evidence="2">HNH nuclease domain-containing protein</fullName>
    </recommendedName>
</protein>
<dbReference type="AlphaFoldDB" id="A0A1Y5I3V2"/>
<accession>A0A1Y5I3V2</accession>
<dbReference type="EMBL" id="KZ155838">
    <property type="protein sequence ID" value="OUS42763.1"/>
    <property type="molecule type" value="Genomic_DNA"/>
</dbReference>
<dbReference type="CDD" id="cd00085">
    <property type="entry name" value="HNHc"/>
    <property type="match status" value="1"/>
</dbReference>
<dbReference type="GO" id="GO:0008270">
    <property type="term" value="F:zinc ion binding"/>
    <property type="evidence" value="ECO:0007669"/>
    <property type="project" value="InterPro"/>
</dbReference>
<dbReference type="Proteomes" id="UP000195557">
    <property type="component" value="Unassembled WGS sequence"/>
</dbReference>
<dbReference type="PANTHER" id="PTHR33877:SF2">
    <property type="entry name" value="OS07G0170200 PROTEIN"/>
    <property type="match status" value="1"/>
</dbReference>
<dbReference type="InterPro" id="IPR003615">
    <property type="entry name" value="HNH_nuc"/>
</dbReference>
<dbReference type="SMART" id="SM00507">
    <property type="entry name" value="HNHc"/>
    <property type="match status" value="1"/>
</dbReference>
<feature type="domain" description="HNH nuclease" evidence="2">
    <location>
        <begin position="190"/>
        <end position="240"/>
    </location>
</feature>
<dbReference type="Pfam" id="PF01844">
    <property type="entry name" value="HNH"/>
    <property type="match status" value="1"/>
</dbReference>
<dbReference type="InterPro" id="IPR002711">
    <property type="entry name" value="HNH"/>
</dbReference>
<gene>
    <name evidence="3" type="ORF">BE221DRAFT_62174</name>
</gene>
<evidence type="ECO:0000259" key="2">
    <source>
        <dbReference type="SMART" id="SM00507"/>
    </source>
</evidence>
<dbReference type="GO" id="GO:0004519">
    <property type="term" value="F:endonuclease activity"/>
    <property type="evidence" value="ECO:0007669"/>
    <property type="project" value="InterPro"/>
</dbReference>
<dbReference type="InterPro" id="IPR052892">
    <property type="entry name" value="NA-targeting_endonuclease"/>
</dbReference>
<dbReference type="Gene3D" id="1.10.30.50">
    <property type="match status" value="1"/>
</dbReference>
<name>A0A1Y5I3V2_OSTTA</name>
<organism evidence="3">
    <name type="scientific">Ostreococcus tauri</name>
    <name type="common">Marine green alga</name>
    <dbReference type="NCBI Taxonomy" id="70448"/>
    <lineage>
        <taxon>Eukaryota</taxon>
        <taxon>Viridiplantae</taxon>
        <taxon>Chlorophyta</taxon>
        <taxon>Mamiellophyceae</taxon>
        <taxon>Mamiellales</taxon>
        <taxon>Bathycoccaceae</taxon>
        <taxon>Ostreococcus</taxon>
    </lineage>
</organism>
<dbReference type="eggNOG" id="ENOG502QQI3">
    <property type="taxonomic scope" value="Eukaryota"/>
</dbReference>
<sequence length="312" mass="34854">MPLTIQKTSTVFVSLGRSRWTTTTTRTATLGRVTGTERTRAVVATARARRGAVLASGESARERAKALSVRGDGQRRGSQTKPKQRAQVEVRAMHKPMAMPTALVKECVEGPLELATDEHRVLVLDVGYRTIDIVSWQRAVVLQMYEKVDVVAYYDGPWALSAEDAYYVPAVVRTREYSRHVSHKTPLVSLHRRNIFIRDGFRCQYCGTGDDLTVDHVVPASKGGPWTWENLTTACARCNNKKGDKLLSQSGLKLRSQPKAPTVANMCLYTRHGRFVNPPEEWVPFIPVDQIVKTHEKRKKANSKGAAVARCR</sequence>
<feature type="region of interest" description="Disordered" evidence="1">
    <location>
        <begin position="67"/>
        <end position="86"/>
    </location>
</feature>